<evidence type="ECO:0000313" key="3">
    <source>
        <dbReference type="EMBL" id="MFD1881078.1"/>
    </source>
</evidence>
<reference evidence="4" key="1">
    <citation type="journal article" date="2019" name="Int. J. Syst. Evol. Microbiol.">
        <title>The Global Catalogue of Microorganisms (GCM) 10K type strain sequencing project: providing services to taxonomists for standard genome sequencing and annotation.</title>
        <authorList>
            <consortium name="The Broad Institute Genomics Platform"/>
            <consortium name="The Broad Institute Genome Sequencing Center for Infectious Disease"/>
            <person name="Wu L."/>
            <person name="Ma J."/>
        </authorList>
    </citation>
    <scope>NUCLEOTIDE SEQUENCE [LARGE SCALE GENOMIC DNA]</scope>
    <source>
        <strain evidence="4">CCUG 56029</strain>
    </source>
</reference>
<keyword evidence="4" id="KW-1185">Reference proteome</keyword>
<dbReference type="Proteomes" id="UP001597213">
    <property type="component" value="Unassembled WGS sequence"/>
</dbReference>
<dbReference type="InterPro" id="IPR036844">
    <property type="entry name" value="Hint_dom_sf"/>
</dbReference>
<gene>
    <name evidence="3" type="ORF">ACFSCT_05035</name>
</gene>
<dbReference type="SUPFAM" id="SSF51294">
    <property type="entry name" value="Hedgehog/intein (Hint) domain"/>
    <property type="match status" value="1"/>
</dbReference>
<name>A0ABW4R531_9RHOB</name>
<proteinExistence type="predicted"/>
<evidence type="ECO:0000259" key="2">
    <source>
        <dbReference type="Pfam" id="PF13403"/>
    </source>
</evidence>
<organism evidence="3 4">
    <name type="scientific">Paracoccus pacificus</name>
    <dbReference type="NCBI Taxonomy" id="1463598"/>
    <lineage>
        <taxon>Bacteria</taxon>
        <taxon>Pseudomonadati</taxon>
        <taxon>Pseudomonadota</taxon>
        <taxon>Alphaproteobacteria</taxon>
        <taxon>Rhodobacterales</taxon>
        <taxon>Paracoccaceae</taxon>
        <taxon>Paracoccus</taxon>
    </lineage>
</organism>
<comment type="caution">
    <text evidence="3">The sequence shown here is derived from an EMBL/GenBank/DDBJ whole genome shotgun (WGS) entry which is preliminary data.</text>
</comment>
<dbReference type="Pfam" id="PF13403">
    <property type="entry name" value="Hint_2"/>
    <property type="match status" value="1"/>
</dbReference>
<sequence>MTQGRLSNAIYIGKFSDLDRVAEPGTPNGRIDNPATLINKPFNLATQPGMEIRNLYAAHNPGTNDNVIGTDDVSFGLLGEGLRVGSKTAPVVRLDWEGFFTSRITYYKLDGSGPFTQTVSLQVFQLSNGDLYVTEDETTGTAAYAPGYTGPYNGSLSNKSIKEIELLRFHPNGTLIGSSASVGDDGMLVDYQTINGAQLVPCFVRGTMIATPRGEIAVEDLRVGDLVDTVDGGAQPIVWIGGRTLDKAALDRAPHLRPVRIAKAALGNGTPTADLYVSPQHRVLLQSRIARNRFAAEEVLVAAKQLCQIEGVDIQSDAAQVEYFHLLFDRHQIIVSNGARTESFYPGKMAIQSIDSAARSELQEIFPALMDEDFLPEPARPMLTGRQGRDLARLHHSKNRPLVS</sequence>
<feature type="domain" description="Hedgehog/Intein (Hint)" evidence="2">
    <location>
        <begin position="201"/>
        <end position="347"/>
    </location>
</feature>
<protein>
    <submittedName>
        <fullName evidence="3">Hint domain-containing protein</fullName>
    </submittedName>
</protein>
<feature type="region of interest" description="Disordered" evidence="1">
    <location>
        <begin position="380"/>
        <end position="404"/>
    </location>
</feature>
<evidence type="ECO:0000313" key="4">
    <source>
        <dbReference type="Proteomes" id="UP001597213"/>
    </source>
</evidence>
<dbReference type="InterPro" id="IPR028992">
    <property type="entry name" value="Hedgehog/Intein_dom"/>
</dbReference>
<dbReference type="EMBL" id="JBHUEN010000013">
    <property type="protein sequence ID" value="MFD1881078.1"/>
    <property type="molecule type" value="Genomic_DNA"/>
</dbReference>
<evidence type="ECO:0000256" key="1">
    <source>
        <dbReference type="SAM" id="MobiDB-lite"/>
    </source>
</evidence>
<dbReference type="Gene3D" id="2.170.16.10">
    <property type="entry name" value="Hedgehog/Intein (Hint) domain"/>
    <property type="match status" value="1"/>
</dbReference>
<dbReference type="RefSeq" id="WP_379140626.1">
    <property type="nucleotide sequence ID" value="NZ_JBHUEN010000013.1"/>
</dbReference>
<accession>A0ABW4R531</accession>
<feature type="compositionally biased region" description="Basic residues" evidence="1">
    <location>
        <begin position="394"/>
        <end position="404"/>
    </location>
</feature>